<evidence type="ECO:0000313" key="2">
    <source>
        <dbReference type="Proteomes" id="UP000887565"/>
    </source>
</evidence>
<protein>
    <submittedName>
        <fullName evidence="3">Uncharacterized protein</fullName>
    </submittedName>
</protein>
<evidence type="ECO:0000256" key="1">
    <source>
        <dbReference type="SAM" id="MobiDB-lite"/>
    </source>
</evidence>
<feature type="region of interest" description="Disordered" evidence="1">
    <location>
        <begin position="52"/>
        <end position="97"/>
    </location>
</feature>
<dbReference type="Proteomes" id="UP000887565">
    <property type="component" value="Unplaced"/>
</dbReference>
<organism evidence="2 3">
    <name type="scientific">Romanomermis culicivorax</name>
    <name type="common">Nematode worm</name>
    <dbReference type="NCBI Taxonomy" id="13658"/>
    <lineage>
        <taxon>Eukaryota</taxon>
        <taxon>Metazoa</taxon>
        <taxon>Ecdysozoa</taxon>
        <taxon>Nematoda</taxon>
        <taxon>Enoplea</taxon>
        <taxon>Dorylaimia</taxon>
        <taxon>Mermithida</taxon>
        <taxon>Mermithoidea</taxon>
        <taxon>Mermithidae</taxon>
        <taxon>Romanomermis</taxon>
    </lineage>
</organism>
<dbReference type="WBParaSite" id="nRc.2.0.1.t41820-RA">
    <property type="protein sequence ID" value="nRc.2.0.1.t41820-RA"/>
    <property type="gene ID" value="nRc.2.0.1.g41820"/>
</dbReference>
<accession>A0A915KWA2</accession>
<sequence length="97" mass="10394">MLFPEHHWMDYPDPLKEEIQRILLPQSTPAAPVPPIAQLAPVIVQAALQPPTALPLPPVQQPPPPANLLSPTAPMDVQTPHAPSTSAPALDHHGQPI</sequence>
<feature type="compositionally biased region" description="Pro residues" evidence="1">
    <location>
        <begin position="52"/>
        <end position="66"/>
    </location>
</feature>
<proteinExistence type="predicted"/>
<name>A0A915KWA2_ROMCU</name>
<reference evidence="3" key="1">
    <citation type="submission" date="2022-11" db="UniProtKB">
        <authorList>
            <consortium name="WormBaseParasite"/>
        </authorList>
    </citation>
    <scope>IDENTIFICATION</scope>
</reference>
<dbReference type="AlphaFoldDB" id="A0A915KWA2"/>
<evidence type="ECO:0000313" key="3">
    <source>
        <dbReference type="WBParaSite" id="nRc.2.0.1.t41820-RA"/>
    </source>
</evidence>
<keyword evidence="2" id="KW-1185">Reference proteome</keyword>